<dbReference type="SUPFAM" id="SSF75304">
    <property type="entry name" value="Amidase signature (AS) enzymes"/>
    <property type="match status" value="1"/>
</dbReference>
<reference evidence="3" key="2">
    <citation type="submission" date="2023-01" db="EMBL/GenBank/DDBJ databases">
        <authorList>
            <person name="Sun Q."/>
            <person name="Evtushenko L."/>
        </authorList>
    </citation>
    <scope>NUCLEOTIDE SEQUENCE</scope>
    <source>
        <strain evidence="3">VKM B-1513</strain>
    </source>
</reference>
<proteinExistence type="predicted"/>
<keyword evidence="4" id="KW-1185">Reference proteome</keyword>
<evidence type="ECO:0000313" key="3">
    <source>
        <dbReference type="EMBL" id="GLK52927.1"/>
    </source>
</evidence>
<gene>
    <name evidence="3" type="primary">gatAX</name>
    <name evidence="3" type="ORF">GCM10017621_24350</name>
</gene>
<accession>A0A9W6INV0</accession>
<comment type="caution">
    <text evidence="3">The sequence shown here is derived from an EMBL/GenBank/DDBJ whole genome shotgun (WGS) entry which is preliminary data.</text>
</comment>
<organism evidence="3 4">
    <name type="scientific">Maricaulis virginensis</name>
    <dbReference type="NCBI Taxonomy" id="144022"/>
    <lineage>
        <taxon>Bacteria</taxon>
        <taxon>Pseudomonadati</taxon>
        <taxon>Pseudomonadota</taxon>
        <taxon>Alphaproteobacteria</taxon>
        <taxon>Maricaulales</taxon>
        <taxon>Maricaulaceae</taxon>
        <taxon>Maricaulis</taxon>
    </lineage>
</organism>
<dbReference type="PANTHER" id="PTHR42678">
    <property type="entry name" value="AMIDASE"/>
    <property type="match status" value="1"/>
</dbReference>
<feature type="chain" id="PRO_5040779555" evidence="1">
    <location>
        <begin position="22"/>
        <end position="519"/>
    </location>
</feature>
<dbReference type="Gene3D" id="3.90.1300.10">
    <property type="entry name" value="Amidase signature (AS) domain"/>
    <property type="match status" value="1"/>
</dbReference>
<dbReference type="PANTHER" id="PTHR42678:SF34">
    <property type="entry name" value="OS04G0183300 PROTEIN"/>
    <property type="match status" value="1"/>
</dbReference>
<dbReference type="InterPro" id="IPR036928">
    <property type="entry name" value="AS_sf"/>
</dbReference>
<dbReference type="RefSeq" id="WP_271187287.1">
    <property type="nucleotide sequence ID" value="NZ_BSFE01000007.1"/>
</dbReference>
<feature type="signal peptide" evidence="1">
    <location>
        <begin position="1"/>
        <end position="21"/>
    </location>
</feature>
<dbReference type="Proteomes" id="UP001143486">
    <property type="component" value="Unassembled WGS sequence"/>
</dbReference>
<name>A0A9W6INV0_9PROT</name>
<evidence type="ECO:0000256" key="1">
    <source>
        <dbReference type="SAM" id="SignalP"/>
    </source>
</evidence>
<dbReference type="EMBL" id="BSFE01000007">
    <property type="protein sequence ID" value="GLK52927.1"/>
    <property type="molecule type" value="Genomic_DNA"/>
</dbReference>
<feature type="domain" description="Amidase" evidence="2">
    <location>
        <begin position="59"/>
        <end position="496"/>
    </location>
</feature>
<dbReference type="InterPro" id="IPR023631">
    <property type="entry name" value="Amidase_dom"/>
</dbReference>
<protein>
    <submittedName>
        <fullName evidence="3">Amidase</fullName>
    </submittedName>
</protein>
<dbReference type="Pfam" id="PF01425">
    <property type="entry name" value="Amidase"/>
    <property type="match status" value="1"/>
</dbReference>
<evidence type="ECO:0000313" key="4">
    <source>
        <dbReference type="Proteomes" id="UP001143486"/>
    </source>
</evidence>
<dbReference type="AlphaFoldDB" id="A0A9W6INV0"/>
<sequence length="519" mass="53287">MNWTTLMAGCAALALAGCAVSRPEAVSPPAAARPAADLSGMTAAALAQEIRQGRITAVEATQYYLDRIAAHDRSGAQLQSVIALDPTALEQAARLDALAAQGRFAGALHGIPVLVKDTIDVEGVATTAGSLALTGNVAAEDARIVARLRAEGAVILGKTNLSEWSNFRAGGMPAGWSAVGGQTQNPFSADHSPCGSSSGSAVAVAAGFAPLSLGAETSASLICPGAVNGIVAFKPTVGFLPQDGMVLVSSSQDTAGPMAQSVADIALAMDAMTGDDPEDGFVAALNADLTGLRIGVFRWAEGGHPGVSAAFDSAVGLLETAGATLVEIDHFEPDPAMWQHGEIILMSELAANLDTYLAGTPETVEVRSLADLLAFNASEPREETARFGQTILERAAEAPGVDTTEHRDRVAAVRTAAREHGIDRLLEEHGVDVLVMPAAPPAAPLQRDPETQALRRNVGATWLPAMAGYPMITVPMGATDGLPLGLGILAGGGDDSVVIRVGYALEQLGPEPLRPVLEE</sequence>
<evidence type="ECO:0000259" key="2">
    <source>
        <dbReference type="Pfam" id="PF01425"/>
    </source>
</evidence>
<keyword evidence="1" id="KW-0732">Signal</keyword>
<reference evidence="3" key="1">
    <citation type="journal article" date="2014" name="Int. J. Syst. Evol. Microbiol.">
        <title>Complete genome sequence of Corynebacterium casei LMG S-19264T (=DSM 44701T), isolated from a smear-ripened cheese.</title>
        <authorList>
            <consortium name="US DOE Joint Genome Institute (JGI-PGF)"/>
            <person name="Walter F."/>
            <person name="Albersmeier A."/>
            <person name="Kalinowski J."/>
            <person name="Ruckert C."/>
        </authorList>
    </citation>
    <scope>NUCLEOTIDE SEQUENCE</scope>
    <source>
        <strain evidence="3">VKM B-1513</strain>
    </source>
</reference>